<evidence type="ECO:0000256" key="2">
    <source>
        <dbReference type="PROSITE-ProRule" id="PRU00176"/>
    </source>
</evidence>
<dbReference type="EMBL" id="ML119723">
    <property type="protein sequence ID" value="RPA77646.1"/>
    <property type="molecule type" value="Genomic_DNA"/>
</dbReference>
<accession>A0A3N4HX15</accession>
<feature type="region of interest" description="Disordered" evidence="3">
    <location>
        <begin position="1"/>
        <end position="93"/>
    </location>
</feature>
<evidence type="ECO:0000313" key="6">
    <source>
        <dbReference type="Proteomes" id="UP000275078"/>
    </source>
</evidence>
<dbReference type="SMART" id="SM00360">
    <property type="entry name" value="RRM"/>
    <property type="match status" value="1"/>
</dbReference>
<dbReference type="PANTHER" id="PTHR19965">
    <property type="entry name" value="RNA AND EXPORT FACTOR BINDING PROTEIN"/>
    <property type="match status" value="1"/>
</dbReference>
<sequence length="367" mass="38455">MGDRMDVDGGNKISLDGILQAERRKQARNANSGAGRGRGGRDGRSKLRNGGTNTPPVGDSNGKWKHDLFSAKGVPNPMASRVSKTPVGGKSSNGKAIAINPKVAKELAGNPLFAAIAGTNSPKNNNGGKPVTKVPSLTELQKNKSIDIGASIRGAATGPQKEIPRGPAADRRNNNGFNNNGFNNNSGFGNNSVNNTGFGNNVKIPTGPANPGTSIRGAAGLNIRGAAGPFVVRIANLAQGTTSDDILSVMKTIGKIRSVTITKVSPLTSAEILFEKRDAALACVQKYNGLKADGHNLRVSLHDGPPTQPQTTSTADRDNAYAVQREMANLQRLQANQAMVQDGTHGFPAQPLLYSDALIKRGRGFQR</sequence>
<evidence type="ECO:0000256" key="3">
    <source>
        <dbReference type="SAM" id="MobiDB-lite"/>
    </source>
</evidence>
<evidence type="ECO:0000313" key="5">
    <source>
        <dbReference type="EMBL" id="RPA77646.1"/>
    </source>
</evidence>
<dbReference type="PANTHER" id="PTHR19965:SF82">
    <property type="entry name" value="THO COMPLEX SUBUNIT 4"/>
    <property type="match status" value="1"/>
</dbReference>
<dbReference type="GO" id="GO:0005634">
    <property type="term" value="C:nucleus"/>
    <property type="evidence" value="ECO:0007669"/>
    <property type="project" value="TreeGrafter"/>
</dbReference>
<feature type="region of interest" description="Disordered" evidence="3">
    <location>
        <begin position="156"/>
        <end position="194"/>
    </location>
</feature>
<feature type="compositionally biased region" description="Low complexity" evidence="3">
    <location>
        <begin position="174"/>
        <end position="194"/>
    </location>
</feature>
<gene>
    <name evidence="5" type="ORF">BJ508DRAFT_416994</name>
</gene>
<dbReference type="OrthoDB" id="5374349at2759"/>
<dbReference type="AlphaFoldDB" id="A0A3N4HX15"/>
<keyword evidence="1 2" id="KW-0694">RNA-binding</keyword>
<reference evidence="5 6" key="1">
    <citation type="journal article" date="2018" name="Nat. Ecol. Evol.">
        <title>Pezizomycetes genomes reveal the molecular basis of ectomycorrhizal truffle lifestyle.</title>
        <authorList>
            <person name="Murat C."/>
            <person name="Payen T."/>
            <person name="Noel B."/>
            <person name="Kuo A."/>
            <person name="Morin E."/>
            <person name="Chen J."/>
            <person name="Kohler A."/>
            <person name="Krizsan K."/>
            <person name="Balestrini R."/>
            <person name="Da Silva C."/>
            <person name="Montanini B."/>
            <person name="Hainaut M."/>
            <person name="Levati E."/>
            <person name="Barry K.W."/>
            <person name="Belfiori B."/>
            <person name="Cichocki N."/>
            <person name="Clum A."/>
            <person name="Dockter R.B."/>
            <person name="Fauchery L."/>
            <person name="Guy J."/>
            <person name="Iotti M."/>
            <person name="Le Tacon F."/>
            <person name="Lindquist E.A."/>
            <person name="Lipzen A."/>
            <person name="Malagnac F."/>
            <person name="Mello A."/>
            <person name="Molinier V."/>
            <person name="Miyauchi S."/>
            <person name="Poulain J."/>
            <person name="Riccioni C."/>
            <person name="Rubini A."/>
            <person name="Sitrit Y."/>
            <person name="Splivallo R."/>
            <person name="Traeger S."/>
            <person name="Wang M."/>
            <person name="Zifcakova L."/>
            <person name="Wipf D."/>
            <person name="Zambonelli A."/>
            <person name="Paolocci F."/>
            <person name="Nowrousian M."/>
            <person name="Ottonello S."/>
            <person name="Baldrian P."/>
            <person name="Spatafora J.W."/>
            <person name="Henrissat B."/>
            <person name="Nagy L.G."/>
            <person name="Aury J.M."/>
            <person name="Wincker P."/>
            <person name="Grigoriev I.V."/>
            <person name="Bonfante P."/>
            <person name="Martin F.M."/>
        </authorList>
    </citation>
    <scope>NUCLEOTIDE SEQUENCE [LARGE SCALE GENOMIC DNA]</scope>
    <source>
        <strain evidence="5 6">RN42</strain>
    </source>
</reference>
<feature type="compositionally biased region" description="Basic and acidic residues" evidence="3">
    <location>
        <begin position="162"/>
        <end position="173"/>
    </location>
</feature>
<name>A0A3N4HX15_ASCIM</name>
<dbReference type="Proteomes" id="UP000275078">
    <property type="component" value="Unassembled WGS sequence"/>
</dbReference>
<dbReference type="InterPro" id="IPR012677">
    <property type="entry name" value="Nucleotide-bd_a/b_plait_sf"/>
</dbReference>
<dbReference type="GO" id="GO:0003729">
    <property type="term" value="F:mRNA binding"/>
    <property type="evidence" value="ECO:0007669"/>
    <property type="project" value="TreeGrafter"/>
</dbReference>
<dbReference type="SUPFAM" id="SSF54928">
    <property type="entry name" value="RNA-binding domain, RBD"/>
    <property type="match status" value="1"/>
</dbReference>
<feature type="domain" description="RRM" evidence="4">
    <location>
        <begin position="230"/>
        <end position="304"/>
    </location>
</feature>
<organism evidence="5 6">
    <name type="scientific">Ascobolus immersus RN42</name>
    <dbReference type="NCBI Taxonomy" id="1160509"/>
    <lineage>
        <taxon>Eukaryota</taxon>
        <taxon>Fungi</taxon>
        <taxon>Dikarya</taxon>
        <taxon>Ascomycota</taxon>
        <taxon>Pezizomycotina</taxon>
        <taxon>Pezizomycetes</taxon>
        <taxon>Pezizales</taxon>
        <taxon>Ascobolaceae</taxon>
        <taxon>Ascobolus</taxon>
    </lineage>
</organism>
<dbReference type="Gene3D" id="3.30.70.330">
    <property type="match status" value="1"/>
</dbReference>
<evidence type="ECO:0000256" key="1">
    <source>
        <dbReference type="ARBA" id="ARBA00022884"/>
    </source>
</evidence>
<dbReference type="InterPro" id="IPR000504">
    <property type="entry name" value="RRM_dom"/>
</dbReference>
<dbReference type="InterPro" id="IPR035979">
    <property type="entry name" value="RBD_domain_sf"/>
</dbReference>
<evidence type="ECO:0000259" key="4">
    <source>
        <dbReference type="PROSITE" id="PS50102"/>
    </source>
</evidence>
<dbReference type="STRING" id="1160509.A0A3N4HX15"/>
<keyword evidence="6" id="KW-1185">Reference proteome</keyword>
<proteinExistence type="predicted"/>
<dbReference type="InterPro" id="IPR051229">
    <property type="entry name" value="ALYREF_mRNA_export"/>
</dbReference>
<dbReference type="Pfam" id="PF00076">
    <property type="entry name" value="RRM_1"/>
    <property type="match status" value="1"/>
</dbReference>
<dbReference type="PROSITE" id="PS50102">
    <property type="entry name" value="RRM"/>
    <property type="match status" value="1"/>
</dbReference>
<protein>
    <recommendedName>
        <fullName evidence="4">RRM domain-containing protein</fullName>
    </recommendedName>
</protein>